<reference evidence="1 2" key="1">
    <citation type="submission" date="2021-06" db="EMBL/GenBank/DDBJ databases">
        <title>Caerostris extrusa draft genome.</title>
        <authorList>
            <person name="Kono N."/>
            <person name="Arakawa K."/>
        </authorList>
    </citation>
    <scope>NUCLEOTIDE SEQUENCE [LARGE SCALE GENOMIC DNA]</scope>
</reference>
<dbReference type="Proteomes" id="UP001054945">
    <property type="component" value="Unassembled WGS sequence"/>
</dbReference>
<name>A0AAV4Y700_CAEEX</name>
<evidence type="ECO:0000313" key="2">
    <source>
        <dbReference type="Proteomes" id="UP001054945"/>
    </source>
</evidence>
<organism evidence="1 2">
    <name type="scientific">Caerostris extrusa</name>
    <name type="common">Bark spider</name>
    <name type="synonym">Caerostris bankana</name>
    <dbReference type="NCBI Taxonomy" id="172846"/>
    <lineage>
        <taxon>Eukaryota</taxon>
        <taxon>Metazoa</taxon>
        <taxon>Ecdysozoa</taxon>
        <taxon>Arthropoda</taxon>
        <taxon>Chelicerata</taxon>
        <taxon>Arachnida</taxon>
        <taxon>Araneae</taxon>
        <taxon>Araneomorphae</taxon>
        <taxon>Entelegynae</taxon>
        <taxon>Araneoidea</taxon>
        <taxon>Araneidae</taxon>
        <taxon>Caerostris</taxon>
    </lineage>
</organism>
<protein>
    <submittedName>
        <fullName evidence="1">Uncharacterized protein</fullName>
    </submittedName>
</protein>
<dbReference type="EMBL" id="BPLR01001347">
    <property type="protein sequence ID" value="GIZ01761.1"/>
    <property type="molecule type" value="Genomic_DNA"/>
</dbReference>
<keyword evidence="2" id="KW-1185">Reference proteome</keyword>
<dbReference type="AlphaFoldDB" id="A0AAV4Y700"/>
<gene>
    <name evidence="1" type="ORF">CEXT_396411</name>
</gene>
<proteinExistence type="predicted"/>
<accession>A0AAV4Y700</accession>
<comment type="caution">
    <text evidence="1">The sequence shown here is derived from an EMBL/GenBank/DDBJ whole genome shotgun (WGS) entry which is preliminary data.</text>
</comment>
<evidence type="ECO:0000313" key="1">
    <source>
        <dbReference type="EMBL" id="GIZ01761.1"/>
    </source>
</evidence>
<sequence length="67" mass="7962">MTPHTWQHLSPFRHLGDNLGCELRQPNLFIHLNGMRWISREFKQLADAKFLWNGELGNIFFLSHCKL</sequence>